<comment type="subcellular location">
    <subcellularLocation>
        <location evidence="2">Chromosome</location>
    </subcellularLocation>
    <subcellularLocation>
        <location evidence="1 14">Nucleus</location>
    </subcellularLocation>
</comment>
<dbReference type="GO" id="GO:1903341">
    <property type="term" value="P:regulation of meiotic DNA double-strand break formation"/>
    <property type="evidence" value="ECO:0007669"/>
    <property type="project" value="EnsemblFungi"/>
</dbReference>
<dbReference type="RefSeq" id="XP_022466014.1">
    <property type="nucleotide sequence ID" value="XM_022609637.1"/>
</dbReference>
<evidence type="ECO:0000256" key="2">
    <source>
        <dbReference type="ARBA" id="ARBA00004286"/>
    </source>
</evidence>
<dbReference type="GO" id="GO:0033554">
    <property type="term" value="P:cellular response to stress"/>
    <property type="evidence" value="ECO:0007669"/>
    <property type="project" value="EnsemblFungi"/>
</dbReference>
<feature type="compositionally biased region" description="Basic and acidic residues" evidence="15">
    <location>
        <begin position="90"/>
        <end position="99"/>
    </location>
</feature>
<feature type="region of interest" description="Disordered" evidence="15">
    <location>
        <begin position="669"/>
        <end position="703"/>
    </location>
</feature>
<dbReference type="InterPro" id="IPR024636">
    <property type="entry name" value="SET_assoc"/>
</dbReference>
<dbReference type="PROSITE" id="PS51572">
    <property type="entry name" value="SAM_MT43_1"/>
    <property type="match status" value="1"/>
</dbReference>
<dbReference type="GO" id="GO:0007130">
    <property type="term" value="P:synaptonemal complex assembly"/>
    <property type="evidence" value="ECO:0007669"/>
    <property type="project" value="EnsemblFungi"/>
</dbReference>
<evidence type="ECO:0000256" key="13">
    <source>
        <dbReference type="ARBA" id="ARBA00049129"/>
    </source>
</evidence>
<dbReference type="GO" id="GO:1902275">
    <property type="term" value="P:regulation of chromatin organization"/>
    <property type="evidence" value="ECO:0007669"/>
    <property type="project" value="EnsemblFungi"/>
</dbReference>
<dbReference type="OrthoDB" id="308383at2759"/>
<dbReference type="GO" id="GO:0032259">
    <property type="term" value="P:methylation"/>
    <property type="evidence" value="ECO:0007669"/>
    <property type="project" value="UniProtKB-KW"/>
</dbReference>
<feature type="compositionally biased region" description="Pro residues" evidence="15">
    <location>
        <begin position="52"/>
        <end position="62"/>
    </location>
</feature>
<comment type="catalytic activity">
    <reaction evidence="11 14">
        <text>L-lysyl(4)-[histone H3] + 3 S-adenosyl-L-methionine = N(6),N(6),N(6)-trimethyl-L-lysyl(4)-[histone H3] + 3 S-adenosyl-L-homocysteine + 3 H(+)</text>
        <dbReference type="Rhea" id="RHEA:60260"/>
        <dbReference type="Rhea" id="RHEA-COMP:15537"/>
        <dbReference type="Rhea" id="RHEA-COMP:15547"/>
        <dbReference type="ChEBI" id="CHEBI:15378"/>
        <dbReference type="ChEBI" id="CHEBI:29969"/>
        <dbReference type="ChEBI" id="CHEBI:57856"/>
        <dbReference type="ChEBI" id="CHEBI:59789"/>
        <dbReference type="ChEBI" id="CHEBI:61961"/>
        <dbReference type="EC" id="2.1.1.354"/>
    </reaction>
</comment>
<keyword evidence="19" id="KW-1185">Reference proteome</keyword>
<dbReference type="STRING" id="1071383.J7S8V8"/>
<dbReference type="GO" id="GO:0030437">
    <property type="term" value="P:ascospore formation"/>
    <property type="evidence" value="ECO:0007669"/>
    <property type="project" value="EnsemblFungi"/>
</dbReference>
<feature type="domain" description="Post-SET" evidence="17">
    <location>
        <begin position="1097"/>
        <end position="1111"/>
    </location>
</feature>
<dbReference type="InterPro" id="IPR001214">
    <property type="entry name" value="SET_dom"/>
</dbReference>
<gene>
    <name evidence="18" type="primary">KNAG0H03550</name>
    <name evidence="18" type="ordered locus">KNAG_0H03550</name>
</gene>
<feature type="region of interest" description="Disordered" evidence="15">
    <location>
        <begin position="587"/>
        <end position="606"/>
    </location>
</feature>
<keyword evidence="7 14" id="KW-0808">Transferase</keyword>
<feature type="compositionally biased region" description="Basic residues" evidence="15">
    <location>
        <begin position="637"/>
        <end position="646"/>
    </location>
</feature>
<dbReference type="GeneID" id="34527501"/>
<comment type="function">
    <text evidence="14">Catalytic component of the COMPASS (Set1C) complex that specifically mono-, di- and trimethylates histone H3 to form H3K4me1/2/3. COMPASS recognizes ubiquitinated H2B on one face of the nucleosome which stimulates the methylation of H3 on the opposing face.</text>
</comment>
<name>J7S8V8_HUIN7</name>
<dbReference type="InterPro" id="IPR046341">
    <property type="entry name" value="SET_dom_sf"/>
</dbReference>
<feature type="compositionally biased region" description="Basic and acidic residues" evidence="15">
    <location>
        <begin position="587"/>
        <end position="602"/>
    </location>
</feature>
<feature type="compositionally biased region" description="Low complexity" evidence="15">
    <location>
        <begin position="121"/>
        <end position="130"/>
    </location>
</feature>
<comment type="catalytic activity">
    <reaction evidence="13">
        <text>N(6),N(6)-dimethyl-L-lysyl(4)-[histone H3] + S-adenosyl-L-methionine = N(6),N(6),N(6)-trimethyl-L-lysyl(4)-[histone H3] + S-adenosyl-L-homocysteine + H(+)</text>
        <dbReference type="Rhea" id="RHEA:60272"/>
        <dbReference type="Rhea" id="RHEA-COMP:15537"/>
        <dbReference type="Rhea" id="RHEA-COMP:15540"/>
        <dbReference type="ChEBI" id="CHEBI:15378"/>
        <dbReference type="ChEBI" id="CHEBI:57856"/>
        <dbReference type="ChEBI" id="CHEBI:59789"/>
        <dbReference type="ChEBI" id="CHEBI:61961"/>
        <dbReference type="ChEBI" id="CHEBI:61976"/>
    </reaction>
</comment>
<dbReference type="Proteomes" id="UP000006310">
    <property type="component" value="Chromosome 8"/>
</dbReference>
<reference evidence="18 19" key="1">
    <citation type="journal article" date="2011" name="Proc. Natl. Acad. Sci. U.S.A.">
        <title>Evolutionary erosion of yeast sex chromosomes by mating-type switching accidents.</title>
        <authorList>
            <person name="Gordon J.L."/>
            <person name="Armisen D."/>
            <person name="Proux-Wera E."/>
            <person name="Oheigeartaigh S.S."/>
            <person name="Byrne K.P."/>
            <person name="Wolfe K.H."/>
        </authorList>
    </citation>
    <scope>NUCLEOTIDE SEQUENCE [LARGE SCALE GENOMIC DNA]</scope>
    <source>
        <strain evidence="19">ATCC MYA-139 / BCRC 22969 / CBS 8797 / CCRC 22969 / KCTC 17520 / NBRC 10181 / NCYC 3082</strain>
    </source>
</reference>
<dbReference type="GO" id="GO:0055092">
    <property type="term" value="P:sterol homeostasis"/>
    <property type="evidence" value="ECO:0007669"/>
    <property type="project" value="EnsemblFungi"/>
</dbReference>
<dbReference type="Gene3D" id="3.30.70.330">
    <property type="match status" value="1"/>
</dbReference>
<dbReference type="GO" id="GO:0000781">
    <property type="term" value="C:chromosome, telomeric region"/>
    <property type="evidence" value="ECO:0007669"/>
    <property type="project" value="EnsemblFungi"/>
</dbReference>
<dbReference type="InterPro" id="IPR044570">
    <property type="entry name" value="Set1-like"/>
</dbReference>
<dbReference type="HOGENOM" id="CLU_004391_1_0_1"/>
<dbReference type="EC" id="2.1.1.354" evidence="3 14"/>
<evidence type="ECO:0000256" key="9">
    <source>
        <dbReference type="ARBA" id="ARBA00022853"/>
    </source>
</evidence>
<evidence type="ECO:0000256" key="11">
    <source>
        <dbReference type="ARBA" id="ARBA00047571"/>
    </source>
</evidence>
<feature type="region of interest" description="Disordered" evidence="15">
    <location>
        <begin position="198"/>
        <end position="230"/>
    </location>
</feature>
<dbReference type="GO" id="GO:0000122">
    <property type="term" value="P:negative regulation of transcription by RNA polymerase II"/>
    <property type="evidence" value="ECO:0007669"/>
    <property type="project" value="EnsemblFungi"/>
</dbReference>
<dbReference type="PROSITE" id="PS50868">
    <property type="entry name" value="POST_SET"/>
    <property type="match status" value="1"/>
</dbReference>
<feature type="region of interest" description="Disordered" evidence="15">
    <location>
        <begin position="888"/>
        <end position="938"/>
    </location>
</feature>
<dbReference type="SUPFAM" id="SSF82199">
    <property type="entry name" value="SET domain"/>
    <property type="match status" value="1"/>
</dbReference>
<organism evidence="18 19">
    <name type="scientific">Huiozyma naganishii (strain ATCC MYA-139 / BCRC 22969 / CBS 8797 / KCTC 17520 / NBRC 10181 / NCYC 3082 / Yp74L-3)</name>
    <name type="common">Yeast</name>
    <name type="synonym">Kazachstania naganishii</name>
    <dbReference type="NCBI Taxonomy" id="1071383"/>
    <lineage>
        <taxon>Eukaryota</taxon>
        <taxon>Fungi</taxon>
        <taxon>Dikarya</taxon>
        <taxon>Ascomycota</taxon>
        <taxon>Saccharomycotina</taxon>
        <taxon>Saccharomycetes</taxon>
        <taxon>Saccharomycetales</taxon>
        <taxon>Saccharomycetaceae</taxon>
        <taxon>Huiozyma</taxon>
    </lineage>
</organism>
<dbReference type="GO" id="GO:0003723">
    <property type="term" value="F:RNA binding"/>
    <property type="evidence" value="ECO:0007669"/>
    <property type="project" value="EnsemblFungi"/>
</dbReference>
<dbReference type="PANTHER" id="PTHR45814:SF2">
    <property type="entry name" value="HISTONE-LYSINE N-METHYLTRANSFERASE SETD1"/>
    <property type="match status" value="1"/>
</dbReference>
<evidence type="ECO:0000259" key="16">
    <source>
        <dbReference type="PROSITE" id="PS50280"/>
    </source>
</evidence>
<dbReference type="Pfam" id="PF11764">
    <property type="entry name" value="N-SET"/>
    <property type="match status" value="1"/>
</dbReference>
<dbReference type="Pfam" id="PF11767">
    <property type="entry name" value="SET_assoc"/>
    <property type="match status" value="1"/>
</dbReference>
<feature type="compositionally biased region" description="Polar residues" evidence="15">
    <location>
        <begin position="104"/>
        <end position="119"/>
    </location>
</feature>
<dbReference type="PIRSF" id="PIRSF037104">
    <property type="entry name" value="Histone_H3-K4_mtfrase_Set1_fun"/>
    <property type="match status" value="1"/>
</dbReference>
<dbReference type="GO" id="GO:0042138">
    <property type="term" value="P:meiotic DNA double-strand break formation"/>
    <property type="evidence" value="ECO:0007669"/>
    <property type="project" value="EnsemblFungi"/>
</dbReference>
<protein>
    <recommendedName>
        <fullName evidence="4 14">Histone-lysine N-methyltransferase, H3 lysine-4 specific</fullName>
        <ecNumber evidence="3 14">2.1.1.354</ecNumber>
    </recommendedName>
</protein>
<feature type="region of interest" description="Disordered" evidence="15">
    <location>
        <begin position="637"/>
        <end position="656"/>
    </location>
</feature>
<feature type="region of interest" description="Disordered" evidence="15">
    <location>
        <begin position="90"/>
        <end position="130"/>
    </location>
</feature>
<feature type="domain" description="SET" evidence="16">
    <location>
        <begin position="971"/>
        <end position="1088"/>
    </location>
</feature>
<dbReference type="Pfam" id="PF21569">
    <property type="entry name" value="SET1_RBD"/>
    <property type="match status" value="1"/>
</dbReference>
<evidence type="ECO:0000256" key="12">
    <source>
        <dbReference type="ARBA" id="ARBA00047583"/>
    </source>
</evidence>
<keyword evidence="6 14" id="KW-0489">Methyltransferase</keyword>
<evidence type="ECO:0000256" key="14">
    <source>
        <dbReference type="PIRNR" id="PIRNR037104"/>
    </source>
</evidence>
<dbReference type="InterPro" id="IPR003616">
    <property type="entry name" value="Post-SET_dom"/>
</dbReference>
<dbReference type="InterPro" id="IPR024657">
    <property type="entry name" value="COMPASS_Set1_N-SET"/>
</dbReference>
<keyword evidence="8 14" id="KW-0949">S-adenosyl-L-methionine</keyword>
<evidence type="ECO:0000256" key="7">
    <source>
        <dbReference type="ARBA" id="ARBA00022679"/>
    </source>
</evidence>
<keyword evidence="9 14" id="KW-0156">Chromatin regulator</keyword>
<dbReference type="PANTHER" id="PTHR45814">
    <property type="entry name" value="HISTONE-LYSINE N-METHYLTRANSFERASE SETD1"/>
    <property type="match status" value="1"/>
</dbReference>
<evidence type="ECO:0000256" key="8">
    <source>
        <dbReference type="ARBA" id="ARBA00022691"/>
    </source>
</evidence>
<dbReference type="AlphaFoldDB" id="J7S8V8"/>
<evidence type="ECO:0000256" key="15">
    <source>
        <dbReference type="SAM" id="MobiDB-lite"/>
    </source>
</evidence>
<evidence type="ECO:0000256" key="4">
    <source>
        <dbReference type="ARBA" id="ARBA00015839"/>
    </source>
</evidence>
<evidence type="ECO:0000259" key="17">
    <source>
        <dbReference type="PROSITE" id="PS50868"/>
    </source>
</evidence>
<dbReference type="EMBL" id="HE978321">
    <property type="protein sequence ID" value="CCK71769.1"/>
    <property type="molecule type" value="Genomic_DNA"/>
</dbReference>
<dbReference type="InterPro" id="IPR048669">
    <property type="entry name" value="SET1_RBD"/>
</dbReference>
<keyword evidence="5 14" id="KW-0158">Chromosome</keyword>
<evidence type="ECO:0000256" key="6">
    <source>
        <dbReference type="ARBA" id="ARBA00022603"/>
    </source>
</evidence>
<keyword evidence="10 14" id="KW-0539">Nucleus</keyword>
<feature type="compositionally biased region" description="Basic and acidic residues" evidence="15">
    <location>
        <begin position="910"/>
        <end position="919"/>
    </location>
</feature>
<dbReference type="PROSITE" id="PS50280">
    <property type="entry name" value="SET"/>
    <property type="match status" value="1"/>
</dbReference>
<sequence length="1111" mass="125891">MSNYYKRIPTGPNGAHRYQQHPPRVPEPRPREENPAPYSSRVAGYRWRTEPAPMPIRAPPAGPRTDNRYGVRPAAAYDSGPRYGSEMRYRGYEREDPRAYHQSARYSSATRRPYQSTIVPRSDSVSSSAHDAAAARREAFAAVNLRYDKEYFREHYHYFDPRIGRLIHAAEMGNWNDGNKFPQNGFVTVVEKGSDPAHPLYKMRDRTLNKKSTDPRVTAEEPSSQSRRKARDKLTLLGRISYDKYSIGPPPPCEIVVYPNGSATGNVINVQDVMVKNYFKKFGEISHFESFSDPNNALPLHVFLIKYTSPNGKVNDAAKAAYMAMKRHENKTCILMGTSFVVVLNKDDRLASIKKQIMEENPPPPLPAPAKTMAPVMSGQTDPNGIGETANEFSRYKQIRRLPPDLVKTVGDKPALYVSKIFASGHGITLQDFRYKLKNYRYSRFIDHASGIYIIFNDMKEAVKCVRRESKKMTIKSRTRRRAPVIIKLTLILPSSAETSRFSGFDKDVKANGVRGVASAIPQPKKDISYNTTEELVQAAVGYILRDLETALNTDIRRRIIGPAVFDTLNPINFPELMVKREQEKQREIEAQQKMASDHDGGKLNGNLLTDSVNETKTITKEDLDIFNLYGGYLKPRGGKKRRRSSGPHSSEKRLKLELKPIAHLLNEDSLSRETTPFTDLTSPSVHGSEKAEEYSSSNEEEALDEAFDDDFMKEDNIEYVERRKTETEATTPEGAESKYDALDETEKQIEQEALSAIYNPTATLYPEPVYPDDLFGRDNITFTLFQDSIKDDEDLSILKTVLNGGDDAASVTKNDPLVQYKTWKIKDDELNAEETEQLQMKLNDGIPFDPTLKWTDGSFKAHGFMEIPDKLKVCYLPHRRRIHQPLNTVDHHNEEASNEMDNAGNGTAQRDESVKADSVEPASVTGQEILSSRDNRAQNRRFQQDIEAQKAAIGTESDLLSLNQLNKRKKPVTFARSAIHNWGLYALEPIAAKEMIIEYVGERIRQPVAEMREMRYLKSGIGSSYLFRVDENNVIDATKRGGIARFINHCCDPSCTAKIIKVGGKRRIVIYALRDIGKNEELTYDYKFEREQDDEERLPCHCGAPTCKGF</sequence>
<dbReference type="GO" id="GO:0000723">
    <property type="term" value="P:telomere maintenance"/>
    <property type="evidence" value="ECO:0007669"/>
    <property type="project" value="EnsemblFungi"/>
</dbReference>
<evidence type="ECO:0000256" key="1">
    <source>
        <dbReference type="ARBA" id="ARBA00004123"/>
    </source>
</evidence>
<dbReference type="GO" id="GO:0030466">
    <property type="term" value="P:silent mating-type cassette heterochromatin formation"/>
    <property type="evidence" value="ECO:0007669"/>
    <property type="project" value="EnsemblFungi"/>
</dbReference>
<dbReference type="KEGG" id="kng:KNAG_0H03550"/>
<evidence type="ECO:0000313" key="18">
    <source>
        <dbReference type="EMBL" id="CCK71769.1"/>
    </source>
</evidence>
<evidence type="ECO:0000313" key="19">
    <source>
        <dbReference type="Proteomes" id="UP000006310"/>
    </source>
</evidence>
<dbReference type="Pfam" id="PF00856">
    <property type="entry name" value="SET"/>
    <property type="match status" value="1"/>
</dbReference>
<feature type="compositionally biased region" description="Basic and acidic residues" evidence="15">
    <location>
        <begin position="202"/>
        <end position="219"/>
    </location>
</feature>
<feature type="compositionally biased region" description="Basic and acidic residues" evidence="15">
    <location>
        <begin position="24"/>
        <end position="34"/>
    </location>
</feature>
<dbReference type="InterPro" id="IPR012677">
    <property type="entry name" value="Nucleotide-bd_a/b_plait_sf"/>
</dbReference>
<dbReference type="SMART" id="SM00317">
    <property type="entry name" value="SET"/>
    <property type="match status" value="1"/>
</dbReference>
<evidence type="ECO:0000256" key="3">
    <source>
        <dbReference type="ARBA" id="ARBA00012182"/>
    </source>
</evidence>
<comment type="subunit">
    <text evidence="14">Component of the COMPASS (Set1C) complex.</text>
</comment>
<evidence type="ECO:0000256" key="5">
    <source>
        <dbReference type="ARBA" id="ARBA00022454"/>
    </source>
</evidence>
<feature type="region of interest" description="Disordered" evidence="15">
    <location>
        <begin position="1"/>
        <end position="77"/>
    </location>
</feature>
<dbReference type="GO" id="GO:0140999">
    <property type="term" value="F:histone H3K4 trimethyltransferase activity"/>
    <property type="evidence" value="ECO:0007669"/>
    <property type="project" value="UniProtKB-EC"/>
</dbReference>
<dbReference type="OMA" id="ERLPCLC"/>
<dbReference type="GO" id="GO:0045944">
    <property type="term" value="P:positive regulation of transcription by RNA polymerase II"/>
    <property type="evidence" value="ECO:0007669"/>
    <property type="project" value="EnsemblFungi"/>
</dbReference>
<proteinExistence type="predicted"/>
<dbReference type="eggNOG" id="KOG1080">
    <property type="taxonomic scope" value="Eukaryota"/>
</dbReference>
<dbReference type="GO" id="GO:0000183">
    <property type="term" value="P:rDNA heterochromatin formation"/>
    <property type="evidence" value="ECO:0007669"/>
    <property type="project" value="EnsemblFungi"/>
</dbReference>
<dbReference type="SMART" id="SM01291">
    <property type="entry name" value="N-SET"/>
    <property type="match status" value="1"/>
</dbReference>
<dbReference type="GO" id="GO:0031509">
    <property type="term" value="P:subtelomeric heterochromatin formation"/>
    <property type="evidence" value="ECO:0007669"/>
    <property type="project" value="EnsemblFungi"/>
</dbReference>
<feature type="compositionally biased region" description="Polar residues" evidence="15">
    <location>
        <begin position="673"/>
        <end position="686"/>
    </location>
</feature>
<comment type="catalytic activity">
    <reaction evidence="12">
        <text>N(6)-methyl-L-lysyl(4)-[histone H3] + S-adenosyl-L-methionine = N(6),N(6)-dimethyl-L-lysyl(4)-[histone H3] + S-adenosyl-L-homocysteine + H(+)</text>
        <dbReference type="Rhea" id="RHEA:60268"/>
        <dbReference type="Rhea" id="RHEA-COMP:15540"/>
        <dbReference type="Rhea" id="RHEA-COMP:15543"/>
        <dbReference type="ChEBI" id="CHEBI:15378"/>
        <dbReference type="ChEBI" id="CHEBI:57856"/>
        <dbReference type="ChEBI" id="CHEBI:59789"/>
        <dbReference type="ChEBI" id="CHEBI:61929"/>
        <dbReference type="ChEBI" id="CHEBI:61976"/>
    </reaction>
</comment>
<dbReference type="GO" id="GO:0048188">
    <property type="term" value="C:Set1C/COMPASS complex"/>
    <property type="evidence" value="ECO:0007669"/>
    <property type="project" value="EnsemblFungi"/>
</dbReference>
<dbReference type="InterPro" id="IPR017111">
    <property type="entry name" value="Set1_fungi"/>
</dbReference>
<dbReference type="Gene3D" id="2.170.270.10">
    <property type="entry name" value="SET domain"/>
    <property type="match status" value="1"/>
</dbReference>
<accession>J7S8V8</accession>
<evidence type="ECO:0000256" key="10">
    <source>
        <dbReference type="ARBA" id="ARBA00023242"/>
    </source>
</evidence>
<dbReference type="GO" id="GO:1905088">
    <property type="term" value="P:positive regulation of synaptonemal complex assembly"/>
    <property type="evidence" value="ECO:0007669"/>
    <property type="project" value="EnsemblFungi"/>
</dbReference>
<reference evidence="19" key="2">
    <citation type="submission" date="2012-08" db="EMBL/GenBank/DDBJ databases">
        <title>Genome sequence of Kazachstania naganishii.</title>
        <authorList>
            <person name="Gordon J.L."/>
            <person name="Armisen D."/>
            <person name="Proux-Wera E."/>
            <person name="OhEigeartaigh S.S."/>
            <person name="Byrne K.P."/>
            <person name="Wolfe K.H."/>
        </authorList>
    </citation>
    <scope>NUCLEOTIDE SEQUENCE [LARGE SCALE GENOMIC DNA]</scope>
    <source>
        <strain evidence="19">ATCC MYA-139 / BCRC 22969 / CBS 8797 / CCRC 22969 / KCTC 17520 / NBRC 10181 / NCYC 3082</strain>
    </source>
</reference>